<accession>A0A6S7G7P3</accession>
<gene>
    <name evidence="1" type="ORF">PACLA_8A032522</name>
</gene>
<evidence type="ECO:0000313" key="1">
    <source>
        <dbReference type="EMBL" id="CAB3987755.1"/>
    </source>
</evidence>
<keyword evidence="2" id="KW-1185">Reference proteome</keyword>
<sequence length="102" mass="11256">MPVKGRSFGQERPPLTDLLKNILLRYPDGGQILKRLEKAKVTPIFKKGDRCESITTIGLAISVISAIARIFEKLMSEHAVLLCPGSSNYTSCMILQLLELIG</sequence>
<comment type="caution">
    <text evidence="1">The sequence shown here is derived from an EMBL/GenBank/DDBJ whole genome shotgun (WGS) entry which is preliminary data.</text>
</comment>
<evidence type="ECO:0000313" key="2">
    <source>
        <dbReference type="Proteomes" id="UP001152795"/>
    </source>
</evidence>
<organism evidence="1 2">
    <name type="scientific">Paramuricea clavata</name>
    <name type="common">Red gorgonian</name>
    <name type="synonym">Violescent sea-whip</name>
    <dbReference type="NCBI Taxonomy" id="317549"/>
    <lineage>
        <taxon>Eukaryota</taxon>
        <taxon>Metazoa</taxon>
        <taxon>Cnidaria</taxon>
        <taxon>Anthozoa</taxon>
        <taxon>Octocorallia</taxon>
        <taxon>Malacalcyonacea</taxon>
        <taxon>Plexauridae</taxon>
        <taxon>Paramuricea</taxon>
    </lineage>
</organism>
<reference evidence="1" key="1">
    <citation type="submission" date="2020-04" db="EMBL/GenBank/DDBJ databases">
        <authorList>
            <person name="Alioto T."/>
            <person name="Alioto T."/>
            <person name="Gomez Garrido J."/>
        </authorList>
    </citation>
    <scope>NUCLEOTIDE SEQUENCE</scope>
    <source>
        <strain evidence="1">A484AB</strain>
    </source>
</reference>
<dbReference type="Proteomes" id="UP001152795">
    <property type="component" value="Unassembled WGS sequence"/>
</dbReference>
<protein>
    <submittedName>
        <fullName evidence="1">Uncharacterized protein</fullName>
    </submittedName>
</protein>
<dbReference type="EMBL" id="CACRXK020001227">
    <property type="protein sequence ID" value="CAB3987755.1"/>
    <property type="molecule type" value="Genomic_DNA"/>
</dbReference>
<dbReference type="AlphaFoldDB" id="A0A6S7G7P3"/>
<name>A0A6S7G7P3_PARCT</name>
<proteinExistence type="predicted"/>